<dbReference type="InterPro" id="IPR052347">
    <property type="entry name" value="Isochorismatase_Nicotinamidase"/>
</dbReference>
<comment type="pathway">
    <text evidence="5">Cofactor biosynthesis; nicotinate biosynthesis; nicotinate from nicotinamide: step 1/1.</text>
</comment>
<keyword evidence="3" id="KW-0479">Metal-binding</keyword>
<dbReference type="STRING" id="1272.GCA_900014985_01576"/>
<dbReference type="GO" id="GO:0008936">
    <property type="term" value="F:nicotinamidase activity"/>
    <property type="evidence" value="ECO:0007669"/>
    <property type="project" value="UniProtKB-EC"/>
</dbReference>
<reference evidence="9 10" key="1">
    <citation type="submission" date="2019-06" db="EMBL/GenBank/DDBJ databases">
        <title>Whole genome shotgun sequence of Kocuria varians NBRC 15358.</title>
        <authorList>
            <person name="Hosoyama A."/>
            <person name="Uohara A."/>
            <person name="Ohji S."/>
            <person name="Ichikawa N."/>
        </authorList>
    </citation>
    <scope>NUCLEOTIDE SEQUENCE [LARGE SCALE GENOMIC DNA]</scope>
    <source>
        <strain evidence="9 10">NBRC 15358</strain>
    </source>
</reference>
<dbReference type="InterPro" id="IPR036380">
    <property type="entry name" value="Isochorismatase-like_sf"/>
</dbReference>
<evidence type="ECO:0000313" key="10">
    <source>
        <dbReference type="Proteomes" id="UP000315730"/>
    </source>
</evidence>
<evidence type="ECO:0000256" key="7">
    <source>
        <dbReference type="ARBA" id="ARBA00043224"/>
    </source>
</evidence>
<proteinExistence type="inferred from homology"/>
<accession>A0A4Y4D517</accession>
<feature type="domain" description="Isochorismatase-like" evidence="8">
    <location>
        <begin position="3"/>
        <end position="105"/>
    </location>
</feature>
<dbReference type="Gene3D" id="3.40.50.850">
    <property type="entry name" value="Isochorismatase-like"/>
    <property type="match status" value="1"/>
</dbReference>
<dbReference type="AlphaFoldDB" id="A0A4Y4D517"/>
<dbReference type="PANTHER" id="PTHR11080:SF2">
    <property type="entry name" value="LD05707P"/>
    <property type="match status" value="1"/>
</dbReference>
<name>A0A4Y4D517_KOCVA</name>
<keyword evidence="2" id="KW-0662">Pyridine nucleotide biosynthesis</keyword>
<organism evidence="9 10">
    <name type="scientific">Kocuria varians</name>
    <name type="common">Micrococcus varians</name>
    <dbReference type="NCBI Taxonomy" id="1272"/>
    <lineage>
        <taxon>Bacteria</taxon>
        <taxon>Bacillati</taxon>
        <taxon>Actinomycetota</taxon>
        <taxon>Actinomycetes</taxon>
        <taxon>Micrococcales</taxon>
        <taxon>Micrococcaceae</taxon>
        <taxon>Kocuria</taxon>
    </lineage>
</organism>
<evidence type="ECO:0000256" key="6">
    <source>
        <dbReference type="ARBA" id="ARBA00039017"/>
    </source>
</evidence>
<protein>
    <recommendedName>
        <fullName evidence="6">nicotinamidase</fullName>
        <ecNumber evidence="6">3.5.1.19</ecNumber>
    </recommendedName>
    <alternativeName>
        <fullName evidence="7">Nicotinamide deamidase</fullName>
    </alternativeName>
</protein>
<evidence type="ECO:0000313" key="9">
    <source>
        <dbReference type="EMBL" id="GEC99422.1"/>
    </source>
</evidence>
<evidence type="ECO:0000256" key="3">
    <source>
        <dbReference type="ARBA" id="ARBA00022723"/>
    </source>
</evidence>
<keyword evidence="10" id="KW-1185">Reference proteome</keyword>
<dbReference type="InterPro" id="IPR000868">
    <property type="entry name" value="Isochorismatase-like_dom"/>
</dbReference>
<dbReference type="EC" id="3.5.1.19" evidence="6"/>
<dbReference type="OrthoDB" id="9791276at2"/>
<dbReference type="PANTHER" id="PTHR11080">
    <property type="entry name" value="PYRAZINAMIDASE/NICOTINAMIDASE"/>
    <property type="match status" value="1"/>
</dbReference>
<dbReference type="Proteomes" id="UP000315730">
    <property type="component" value="Unassembled WGS sequence"/>
</dbReference>
<comment type="similarity">
    <text evidence="1">Belongs to the isochorismatase family.</text>
</comment>
<dbReference type="RefSeq" id="WP_141269622.1">
    <property type="nucleotide sequence ID" value="NZ_BJNW01000012.1"/>
</dbReference>
<dbReference type="GO" id="GO:0019363">
    <property type="term" value="P:pyridine nucleotide biosynthetic process"/>
    <property type="evidence" value="ECO:0007669"/>
    <property type="project" value="UniProtKB-KW"/>
</dbReference>
<evidence type="ECO:0000259" key="8">
    <source>
        <dbReference type="Pfam" id="PF00857"/>
    </source>
</evidence>
<dbReference type="GO" id="GO:0046872">
    <property type="term" value="F:metal ion binding"/>
    <property type="evidence" value="ECO:0007669"/>
    <property type="project" value="UniProtKB-KW"/>
</dbReference>
<sequence length="205" mass="22174">MRTALVIVDIQNDFCEGGSLAVAGGAAVAAGVSEYLEDHHADYDAVAATQDWHIEPGEHFSETPDYRTSWPVHCVAETEGAQTHPDFDTDYVTEFFRKGAYDAAYSGFEGLSAPDVDVPMGESEEDSDEERVSLDDWLRERGIEAVDVVGLALDHCVLATARDAVEAGYETRLLLPLTAPVSEEAGERAVAELEDVGVEVLTELP</sequence>
<comment type="caution">
    <text evidence="9">The sequence shown here is derived from an EMBL/GenBank/DDBJ whole genome shotgun (WGS) entry which is preliminary data.</text>
</comment>
<dbReference type="EMBL" id="BJNW01000012">
    <property type="protein sequence ID" value="GEC99422.1"/>
    <property type="molecule type" value="Genomic_DNA"/>
</dbReference>
<evidence type="ECO:0000256" key="2">
    <source>
        <dbReference type="ARBA" id="ARBA00022642"/>
    </source>
</evidence>
<keyword evidence="4" id="KW-0378">Hydrolase</keyword>
<evidence type="ECO:0000256" key="1">
    <source>
        <dbReference type="ARBA" id="ARBA00006336"/>
    </source>
</evidence>
<feature type="domain" description="Isochorismatase-like" evidence="8">
    <location>
        <begin position="133"/>
        <end position="202"/>
    </location>
</feature>
<dbReference type="SUPFAM" id="SSF52499">
    <property type="entry name" value="Isochorismatase-like hydrolases"/>
    <property type="match status" value="1"/>
</dbReference>
<gene>
    <name evidence="9" type="ORF">KVA01_15770</name>
</gene>
<evidence type="ECO:0000256" key="4">
    <source>
        <dbReference type="ARBA" id="ARBA00022801"/>
    </source>
</evidence>
<evidence type="ECO:0000256" key="5">
    <source>
        <dbReference type="ARBA" id="ARBA00037900"/>
    </source>
</evidence>
<dbReference type="Pfam" id="PF00857">
    <property type="entry name" value="Isochorismatase"/>
    <property type="match status" value="2"/>
</dbReference>